<accession>A0ABR9JMM9</accession>
<evidence type="ECO:0000313" key="6">
    <source>
        <dbReference type="EMBL" id="MBE1531816.1"/>
    </source>
</evidence>
<dbReference type="InterPro" id="IPR014729">
    <property type="entry name" value="Rossmann-like_a/b/a_fold"/>
</dbReference>
<dbReference type="EMBL" id="JADBDZ010000001">
    <property type="protein sequence ID" value="MBE1531816.1"/>
    <property type="molecule type" value="Genomic_DNA"/>
</dbReference>
<dbReference type="Gene3D" id="3.60.20.10">
    <property type="entry name" value="Glutamine Phosphoribosylpyrophosphate, subunit 1, domain 1"/>
    <property type="match status" value="1"/>
</dbReference>
<comment type="catalytic activity">
    <reaction evidence="4">
        <text>L-aspartate + L-glutamine + ATP + H2O = L-asparagine + L-glutamate + AMP + diphosphate + H(+)</text>
        <dbReference type="Rhea" id="RHEA:12228"/>
        <dbReference type="ChEBI" id="CHEBI:15377"/>
        <dbReference type="ChEBI" id="CHEBI:15378"/>
        <dbReference type="ChEBI" id="CHEBI:29985"/>
        <dbReference type="ChEBI" id="CHEBI:29991"/>
        <dbReference type="ChEBI" id="CHEBI:30616"/>
        <dbReference type="ChEBI" id="CHEBI:33019"/>
        <dbReference type="ChEBI" id="CHEBI:58048"/>
        <dbReference type="ChEBI" id="CHEBI:58359"/>
        <dbReference type="ChEBI" id="CHEBI:456215"/>
        <dbReference type="EC" id="6.3.5.4"/>
    </reaction>
</comment>
<reference evidence="6 7" key="1">
    <citation type="submission" date="2020-10" db="EMBL/GenBank/DDBJ databases">
        <title>Sequencing the genomes of 1000 actinobacteria strains.</title>
        <authorList>
            <person name="Klenk H.-P."/>
        </authorList>
    </citation>
    <scope>NUCLEOTIDE SEQUENCE [LARGE SCALE GENOMIC DNA]</scope>
    <source>
        <strain evidence="6 7">DSM 46744</strain>
    </source>
</reference>
<keyword evidence="7" id="KW-1185">Reference proteome</keyword>
<dbReference type="Proteomes" id="UP000627838">
    <property type="component" value="Unassembled WGS sequence"/>
</dbReference>
<name>A0ABR9JMM9_9ACTN</name>
<dbReference type="SUPFAM" id="SSF56235">
    <property type="entry name" value="N-terminal nucleophile aminohydrolases (Ntn hydrolases)"/>
    <property type="match status" value="1"/>
</dbReference>
<evidence type="ECO:0000256" key="3">
    <source>
        <dbReference type="ARBA" id="ARBA00022888"/>
    </source>
</evidence>
<comment type="caution">
    <text evidence="6">The sequence shown here is derived from an EMBL/GenBank/DDBJ whole genome shotgun (WGS) entry which is preliminary data.</text>
</comment>
<feature type="domain" description="Asparagine synthetase" evidence="5">
    <location>
        <begin position="197"/>
        <end position="586"/>
    </location>
</feature>
<dbReference type="InterPro" id="IPR001962">
    <property type="entry name" value="Asn_synthase"/>
</dbReference>
<proteinExistence type="predicted"/>
<comment type="pathway">
    <text evidence="1">Amino-acid biosynthesis; L-asparagine biosynthesis; L-asparagine from L-aspartate (L-Gln route): step 1/1.</text>
</comment>
<dbReference type="InterPro" id="IPR029055">
    <property type="entry name" value="Ntn_hydrolases_N"/>
</dbReference>
<gene>
    <name evidence="6" type="ORF">H4W34_001649</name>
</gene>
<dbReference type="RefSeq" id="WP_192758614.1">
    <property type="nucleotide sequence ID" value="NZ_JADBDZ010000001.1"/>
</dbReference>
<dbReference type="PANTHER" id="PTHR43284">
    <property type="entry name" value="ASPARAGINE SYNTHETASE (GLUTAMINE-HYDROLYZING)"/>
    <property type="match status" value="1"/>
</dbReference>
<sequence length="603" mass="63977">MRWFGGFSDPSVPPSAPGAALTPWPQVPGFWGVGHWPASELRTAQSADRYVAVLGICGATAADLGRLARDGIPDDVAHRWPGGYATIEITADRSRIWTDLGGTWPLYLTRAGEGIYWASSSLALAGLTGAEPDLERLIASLLAPAVPVLLEGKSAFEGIESIPPGSRLTLSRSGAAHLQRVWSPRPRSGPAARRLSTELSSAVALRLEAVTTLTADLSGGLDSTALALLAERARKPAQRLFGVTVHPDRRVVGGDLDYARHAAESSGIEHRLMPLNPRHAPYSLLDKVPATDEPAPSTIAYARFAGQLVWMREVLATQGHITGDGGDTLLCSPPVMLAELAAAGRHRRAAIETMRWARLRRLPAGSLLTSVYRAARMNRRCALTDVANVLSGKAAHKFGHGDIGWCLIDAAPPWATADARARAASIARDRADQLPDLPVGNITAAITAEAMAEVGRTARADAQIAELLGIPLHNPFTDSRVIDGSLSVPLVDRPAPADYKPLLCQAMSGVFPASLGARTTKGDFNADHYGGMRSNLAELLDMADGLLAAAGLVKPAELRRTLTLTASGLPIPFSSVEPVITAECWLRALREAPAVSWISRTAT</sequence>
<dbReference type="Pfam" id="PF00733">
    <property type="entry name" value="Asn_synthase"/>
    <property type="match status" value="1"/>
</dbReference>
<dbReference type="Gene3D" id="3.40.50.620">
    <property type="entry name" value="HUPs"/>
    <property type="match status" value="1"/>
</dbReference>
<evidence type="ECO:0000259" key="5">
    <source>
        <dbReference type="Pfam" id="PF00733"/>
    </source>
</evidence>
<keyword evidence="6" id="KW-0436">Ligase</keyword>
<protein>
    <recommendedName>
        <fullName evidence="2">asparagine synthase (glutamine-hydrolyzing)</fullName>
        <ecNumber evidence="2">6.3.5.4</ecNumber>
    </recommendedName>
</protein>
<dbReference type="SUPFAM" id="SSF52402">
    <property type="entry name" value="Adenine nucleotide alpha hydrolases-like"/>
    <property type="match status" value="1"/>
</dbReference>
<dbReference type="EC" id="6.3.5.4" evidence="2"/>
<dbReference type="InterPro" id="IPR051786">
    <property type="entry name" value="ASN_synthetase/amidase"/>
</dbReference>
<evidence type="ECO:0000256" key="2">
    <source>
        <dbReference type="ARBA" id="ARBA00012737"/>
    </source>
</evidence>
<organism evidence="6 7">
    <name type="scientific">Actinomadura algeriensis</name>
    <dbReference type="NCBI Taxonomy" id="1679523"/>
    <lineage>
        <taxon>Bacteria</taxon>
        <taxon>Bacillati</taxon>
        <taxon>Actinomycetota</taxon>
        <taxon>Actinomycetes</taxon>
        <taxon>Streptosporangiales</taxon>
        <taxon>Thermomonosporaceae</taxon>
        <taxon>Actinomadura</taxon>
    </lineage>
</organism>
<dbReference type="GO" id="GO:0004066">
    <property type="term" value="F:asparagine synthase (glutamine-hydrolyzing) activity"/>
    <property type="evidence" value="ECO:0007669"/>
    <property type="project" value="UniProtKB-EC"/>
</dbReference>
<evidence type="ECO:0000256" key="4">
    <source>
        <dbReference type="ARBA" id="ARBA00048741"/>
    </source>
</evidence>
<dbReference type="PANTHER" id="PTHR43284:SF1">
    <property type="entry name" value="ASPARAGINE SYNTHETASE"/>
    <property type="match status" value="1"/>
</dbReference>
<keyword evidence="3" id="KW-0028">Amino-acid biosynthesis</keyword>
<keyword evidence="3" id="KW-0061">Asparagine biosynthesis</keyword>
<evidence type="ECO:0000256" key="1">
    <source>
        <dbReference type="ARBA" id="ARBA00005187"/>
    </source>
</evidence>
<evidence type="ECO:0000313" key="7">
    <source>
        <dbReference type="Proteomes" id="UP000627838"/>
    </source>
</evidence>
<dbReference type="NCBIfam" id="NF033561">
    <property type="entry name" value="macrolact_Ik_Al"/>
    <property type="match status" value="1"/>
</dbReference>